<dbReference type="EMBL" id="CP071518">
    <property type="protein sequence ID" value="QSX77219.1"/>
    <property type="molecule type" value="Genomic_DNA"/>
</dbReference>
<dbReference type="InterPro" id="IPR007485">
    <property type="entry name" value="LPS_assembly_LptE"/>
</dbReference>
<dbReference type="Gene3D" id="3.30.160.150">
    <property type="entry name" value="Lipoprotein like domain"/>
    <property type="match status" value="1"/>
</dbReference>
<dbReference type="AlphaFoldDB" id="A0A974XWL8"/>
<comment type="subunit">
    <text evidence="6">Component of the lipopolysaccharide transport and assembly complex. Interacts with LptD.</text>
</comment>
<keyword evidence="5 6" id="KW-0449">Lipoprotein</keyword>
<gene>
    <name evidence="6" type="primary">lptE</name>
    <name evidence="8" type="ORF">I8J32_010450</name>
</gene>
<dbReference type="Pfam" id="PF04390">
    <property type="entry name" value="LptE"/>
    <property type="match status" value="1"/>
</dbReference>
<dbReference type="GO" id="GO:0043165">
    <property type="term" value="P:Gram-negative-bacterium-type cell outer membrane assembly"/>
    <property type="evidence" value="ECO:0007669"/>
    <property type="project" value="UniProtKB-UniRule"/>
</dbReference>
<evidence type="ECO:0000256" key="2">
    <source>
        <dbReference type="ARBA" id="ARBA00023136"/>
    </source>
</evidence>
<dbReference type="PANTHER" id="PTHR38098">
    <property type="entry name" value="LPS-ASSEMBLY LIPOPROTEIN LPTE"/>
    <property type="match status" value="1"/>
</dbReference>
<dbReference type="GO" id="GO:0015920">
    <property type="term" value="P:lipopolysaccharide transport"/>
    <property type="evidence" value="ECO:0007669"/>
    <property type="project" value="TreeGrafter"/>
</dbReference>
<organism evidence="8 9">
    <name type="scientific">Agrilutibacter solisilvae</name>
    <dbReference type="NCBI Taxonomy" id="2763317"/>
    <lineage>
        <taxon>Bacteria</taxon>
        <taxon>Pseudomonadati</taxon>
        <taxon>Pseudomonadota</taxon>
        <taxon>Gammaproteobacteria</taxon>
        <taxon>Lysobacterales</taxon>
        <taxon>Lysobacteraceae</taxon>
        <taxon>Agrilutibacter</taxon>
    </lineage>
</organism>
<dbReference type="GO" id="GO:0009279">
    <property type="term" value="C:cell outer membrane"/>
    <property type="evidence" value="ECO:0007669"/>
    <property type="project" value="UniProtKB-SubCell"/>
</dbReference>
<dbReference type="GO" id="GO:1990351">
    <property type="term" value="C:transporter complex"/>
    <property type="evidence" value="ECO:0007669"/>
    <property type="project" value="TreeGrafter"/>
</dbReference>
<dbReference type="KEGG" id="lsf:I8J32_010450"/>
<keyword evidence="9" id="KW-1185">Reference proteome</keyword>
<dbReference type="RefSeq" id="WP_200611827.1">
    <property type="nucleotide sequence ID" value="NZ_CP071518.1"/>
</dbReference>
<feature type="region of interest" description="Disordered" evidence="7">
    <location>
        <begin position="165"/>
        <end position="227"/>
    </location>
</feature>
<dbReference type="Proteomes" id="UP000639274">
    <property type="component" value="Chromosome"/>
</dbReference>
<evidence type="ECO:0000256" key="7">
    <source>
        <dbReference type="SAM" id="MobiDB-lite"/>
    </source>
</evidence>
<keyword evidence="4 6" id="KW-0998">Cell outer membrane</keyword>
<keyword evidence="3 6" id="KW-0564">Palmitate</keyword>
<dbReference type="GO" id="GO:0001530">
    <property type="term" value="F:lipopolysaccharide binding"/>
    <property type="evidence" value="ECO:0007669"/>
    <property type="project" value="TreeGrafter"/>
</dbReference>
<evidence type="ECO:0000256" key="5">
    <source>
        <dbReference type="ARBA" id="ARBA00023288"/>
    </source>
</evidence>
<comment type="similarity">
    <text evidence="6">Belongs to the LptE lipoprotein family.</text>
</comment>
<accession>A0A974XWL8</accession>
<evidence type="ECO:0000313" key="8">
    <source>
        <dbReference type="EMBL" id="QSX77219.1"/>
    </source>
</evidence>
<feature type="compositionally biased region" description="Pro residues" evidence="7">
    <location>
        <begin position="192"/>
        <end position="227"/>
    </location>
</feature>
<keyword evidence="2 6" id="KW-0472">Membrane</keyword>
<evidence type="ECO:0000256" key="4">
    <source>
        <dbReference type="ARBA" id="ARBA00023237"/>
    </source>
</evidence>
<evidence type="ECO:0000313" key="9">
    <source>
        <dbReference type="Proteomes" id="UP000639274"/>
    </source>
</evidence>
<proteinExistence type="inferred from homology"/>
<name>A0A974XWL8_9GAMM</name>
<sequence>MIRQALIVSLALALTACGFHLRNDLTLPPDLGPVQVKSVDRYSPLADSLRSSIQRAGVATGTGGQNTVVLDLLSERWGDTPISVDQFGRSQEYSLRHAVIFELRLADGTDLMPRQTIELSRDYISNPVNTIGTEGEREMLVRELRREMSASILRRIGAVARTTGLTAPSGSLLDEPVAEDAAKAALEAADANPPPEDTAPTEPAPAQPAPTEPAPIEPAPDVPPKTP</sequence>
<evidence type="ECO:0000256" key="6">
    <source>
        <dbReference type="HAMAP-Rule" id="MF_01186"/>
    </source>
</evidence>
<dbReference type="PANTHER" id="PTHR38098:SF1">
    <property type="entry name" value="LPS-ASSEMBLY LIPOPROTEIN LPTE"/>
    <property type="match status" value="1"/>
</dbReference>
<keyword evidence="1 6" id="KW-0732">Signal</keyword>
<protein>
    <recommendedName>
        <fullName evidence="6">LPS-assembly lipoprotein LptE</fullName>
    </recommendedName>
</protein>
<comment type="function">
    <text evidence="6">Together with LptD, is involved in the assembly of lipopolysaccharide (LPS) at the surface of the outer membrane. Required for the proper assembly of LptD. Binds LPS and may serve as the LPS recognition site at the outer membrane.</text>
</comment>
<evidence type="ECO:0000256" key="1">
    <source>
        <dbReference type="ARBA" id="ARBA00022729"/>
    </source>
</evidence>
<reference evidence="8 9" key="1">
    <citation type="submission" date="2021-03" db="EMBL/GenBank/DDBJ databases">
        <title>Lysobacter sp. nov. isolated from soil of gangwondo yeongwol, south Korea.</title>
        <authorList>
            <person name="Kim K.R."/>
            <person name="Kim K.H."/>
            <person name="Jeon C.O."/>
        </authorList>
    </citation>
    <scope>NUCLEOTIDE SEQUENCE [LARGE SCALE GENOMIC DNA]</scope>
    <source>
        <strain evidence="8 9">R19</strain>
    </source>
</reference>
<dbReference type="HAMAP" id="MF_01186">
    <property type="entry name" value="LPS_assembly_LptE"/>
    <property type="match status" value="1"/>
</dbReference>
<comment type="subcellular location">
    <subcellularLocation>
        <location evidence="6">Cell outer membrane</location>
        <topology evidence="6">Lipid-anchor</topology>
    </subcellularLocation>
</comment>
<evidence type="ECO:0000256" key="3">
    <source>
        <dbReference type="ARBA" id="ARBA00023139"/>
    </source>
</evidence>
<dbReference type="PROSITE" id="PS51257">
    <property type="entry name" value="PROKAR_LIPOPROTEIN"/>
    <property type="match status" value="1"/>
</dbReference>